<sequence>MSAEHPARRDVTILVPGTTLHPHAVARIDGAFRLVRIERADPALITPQLAGQVQGVAAASTTLDAAFIDALPKLEIIGYFGMGYESVDAAHAASRGVMVTNTPDVMNEEVADVAVGLLLSCVREFAKAEQWLRDGSWKSKGSYPLSAATLRGRSIGIYGMGRIGTAIARRLEAFGVTIGYHNRSRNDSVPYRYYPTLLDLAASVDTLISVAPGGPSTEKAINAEVLAALGPEGVVVNVGRGSTIDEAALAEALTRGIIRGAALDVFADEPNVPQALLDAPNTVLLPHIASASRRTRQAVADLCVDNLVSWFDDGRPLTSVRECAGLPTRASR</sequence>
<organism evidence="7 8">
    <name type="scientific">Ancylobacter novellus (strain ATCC 8093 / DSM 506 / JCM 20403 / CCM 1077 / IAM 12100 / NBRC 12443 / NCIMB 10456)</name>
    <name type="common">Starkeya novella</name>
    <dbReference type="NCBI Taxonomy" id="639283"/>
    <lineage>
        <taxon>Bacteria</taxon>
        <taxon>Pseudomonadati</taxon>
        <taxon>Pseudomonadota</taxon>
        <taxon>Alphaproteobacteria</taxon>
        <taxon>Hyphomicrobiales</taxon>
        <taxon>Xanthobacteraceae</taxon>
        <taxon>Ancylobacter</taxon>
    </lineage>
</organism>
<dbReference type="EMBL" id="CP002026">
    <property type="protein sequence ID" value="ADH91340.1"/>
    <property type="molecule type" value="Genomic_DNA"/>
</dbReference>
<accession>D7A0L9</accession>
<keyword evidence="3" id="KW-0520">NAD</keyword>
<evidence type="ECO:0000256" key="1">
    <source>
        <dbReference type="ARBA" id="ARBA00022857"/>
    </source>
</evidence>
<evidence type="ECO:0000313" key="8">
    <source>
        <dbReference type="Proteomes" id="UP000006633"/>
    </source>
</evidence>
<evidence type="ECO:0000259" key="5">
    <source>
        <dbReference type="Pfam" id="PF00389"/>
    </source>
</evidence>
<name>D7A0L9_ANCN5</name>
<dbReference type="InterPro" id="IPR006140">
    <property type="entry name" value="D-isomer_DH_NAD-bd"/>
</dbReference>
<dbReference type="GO" id="GO:0051287">
    <property type="term" value="F:NAD binding"/>
    <property type="evidence" value="ECO:0007669"/>
    <property type="project" value="InterPro"/>
</dbReference>
<proteinExistence type="inferred from homology"/>
<dbReference type="OrthoDB" id="9793626at2"/>
<dbReference type="HOGENOM" id="CLU_019796_1_2_5"/>
<dbReference type="KEGG" id="sno:Snov_4070"/>
<dbReference type="PROSITE" id="PS00065">
    <property type="entry name" value="D_2_HYDROXYACID_DH_1"/>
    <property type="match status" value="1"/>
</dbReference>
<protein>
    <submittedName>
        <fullName evidence="7">D-isomer specific 2-hydroxyacid dehydrogenase NAD-binding protein</fullName>
    </submittedName>
</protein>
<dbReference type="InterPro" id="IPR029752">
    <property type="entry name" value="D-isomer_DH_CS1"/>
</dbReference>
<dbReference type="GO" id="GO:0030267">
    <property type="term" value="F:glyoxylate reductase (NADPH) activity"/>
    <property type="evidence" value="ECO:0007669"/>
    <property type="project" value="TreeGrafter"/>
</dbReference>
<keyword evidence="8" id="KW-1185">Reference proteome</keyword>
<dbReference type="InterPro" id="IPR050223">
    <property type="entry name" value="D-isomer_2-hydroxyacid_DH"/>
</dbReference>
<evidence type="ECO:0000256" key="4">
    <source>
        <dbReference type="RuleBase" id="RU003719"/>
    </source>
</evidence>
<dbReference type="Gene3D" id="3.40.50.720">
    <property type="entry name" value="NAD(P)-binding Rossmann-like Domain"/>
    <property type="match status" value="2"/>
</dbReference>
<evidence type="ECO:0000256" key="2">
    <source>
        <dbReference type="ARBA" id="ARBA00023002"/>
    </source>
</evidence>
<dbReference type="Pfam" id="PF02826">
    <property type="entry name" value="2-Hacid_dh_C"/>
    <property type="match status" value="1"/>
</dbReference>
<dbReference type="STRING" id="639283.Snov_4070"/>
<dbReference type="AlphaFoldDB" id="D7A0L9"/>
<dbReference type="CDD" id="cd12156">
    <property type="entry name" value="HPPR"/>
    <property type="match status" value="1"/>
</dbReference>
<dbReference type="SUPFAM" id="SSF51735">
    <property type="entry name" value="NAD(P)-binding Rossmann-fold domains"/>
    <property type="match status" value="1"/>
</dbReference>
<dbReference type="GO" id="GO:0016618">
    <property type="term" value="F:hydroxypyruvate reductase [NAD(P)H] activity"/>
    <property type="evidence" value="ECO:0007669"/>
    <property type="project" value="TreeGrafter"/>
</dbReference>
<dbReference type="eggNOG" id="COG1052">
    <property type="taxonomic scope" value="Bacteria"/>
</dbReference>
<evidence type="ECO:0000313" key="7">
    <source>
        <dbReference type="EMBL" id="ADH91340.1"/>
    </source>
</evidence>
<keyword evidence="2 4" id="KW-0560">Oxidoreductase</keyword>
<dbReference type="Pfam" id="PF00389">
    <property type="entry name" value="2-Hacid_dh"/>
    <property type="match status" value="1"/>
</dbReference>
<dbReference type="Proteomes" id="UP000006633">
    <property type="component" value="Chromosome"/>
</dbReference>
<comment type="similarity">
    <text evidence="4">Belongs to the D-isomer specific 2-hydroxyacid dehydrogenase family.</text>
</comment>
<evidence type="ECO:0000256" key="3">
    <source>
        <dbReference type="ARBA" id="ARBA00023027"/>
    </source>
</evidence>
<feature type="domain" description="D-isomer specific 2-hydroxyacid dehydrogenase catalytic" evidence="5">
    <location>
        <begin position="34"/>
        <end position="320"/>
    </location>
</feature>
<dbReference type="GO" id="GO:0005829">
    <property type="term" value="C:cytosol"/>
    <property type="evidence" value="ECO:0007669"/>
    <property type="project" value="TreeGrafter"/>
</dbReference>
<dbReference type="RefSeq" id="WP_013168841.1">
    <property type="nucleotide sequence ID" value="NC_014217.1"/>
</dbReference>
<dbReference type="SUPFAM" id="SSF52283">
    <property type="entry name" value="Formate/glycerate dehydrogenase catalytic domain-like"/>
    <property type="match status" value="1"/>
</dbReference>
<reference evidence="7 8" key="1">
    <citation type="journal article" date="2012" name="Stand. Genomic Sci.">
        <title>Complete genome sequence of the facultatively chemolithoautotrophic and methylotrophic alpha Proteobacterium Starkeya novella type strain (ATCC 8093(T)).</title>
        <authorList>
            <person name="Kappler U."/>
            <person name="Davenport K."/>
            <person name="Beatson S."/>
            <person name="Lucas S."/>
            <person name="Lapidus A."/>
            <person name="Copeland A."/>
            <person name="Berry K.W."/>
            <person name="Glavina Del Rio T."/>
            <person name="Hammon N."/>
            <person name="Dalin E."/>
            <person name="Tice H."/>
            <person name="Pitluck S."/>
            <person name="Richardson P."/>
            <person name="Bruce D."/>
            <person name="Goodwin L.A."/>
            <person name="Han C."/>
            <person name="Tapia R."/>
            <person name="Detter J.C."/>
            <person name="Chang Y.J."/>
            <person name="Jeffries C.D."/>
            <person name="Land M."/>
            <person name="Hauser L."/>
            <person name="Kyrpides N.C."/>
            <person name="Goker M."/>
            <person name="Ivanova N."/>
            <person name="Klenk H.P."/>
            <person name="Woyke T."/>
        </authorList>
    </citation>
    <scope>NUCLEOTIDE SEQUENCE [LARGE SCALE GENOMIC DNA]</scope>
    <source>
        <strain evidence="8">ATCC 8093 / DSM 506 / JCM 20403 / CCM 1077 / IAM 12100 / NBRC 12443 / NCIMB 10456</strain>
    </source>
</reference>
<keyword evidence="1" id="KW-0521">NADP</keyword>
<dbReference type="FunFam" id="3.40.50.720:FF:000213">
    <property type="entry name" value="Putative 2-hydroxyacid dehydrogenase"/>
    <property type="match status" value="1"/>
</dbReference>
<evidence type="ECO:0000259" key="6">
    <source>
        <dbReference type="Pfam" id="PF02826"/>
    </source>
</evidence>
<feature type="domain" description="D-isomer specific 2-hydroxyacid dehydrogenase NAD-binding" evidence="6">
    <location>
        <begin position="115"/>
        <end position="289"/>
    </location>
</feature>
<dbReference type="InterPro" id="IPR036291">
    <property type="entry name" value="NAD(P)-bd_dom_sf"/>
</dbReference>
<dbReference type="PANTHER" id="PTHR10996">
    <property type="entry name" value="2-HYDROXYACID DEHYDROGENASE-RELATED"/>
    <property type="match status" value="1"/>
</dbReference>
<gene>
    <name evidence="7" type="ordered locus">Snov_4070</name>
</gene>
<dbReference type="PANTHER" id="PTHR10996:SF178">
    <property type="entry name" value="2-HYDROXYACID DEHYDROGENASE YGL185C-RELATED"/>
    <property type="match status" value="1"/>
</dbReference>
<dbReference type="InterPro" id="IPR006139">
    <property type="entry name" value="D-isomer_2_OHA_DH_cat_dom"/>
</dbReference>